<dbReference type="InterPro" id="IPR036736">
    <property type="entry name" value="ACP-like_sf"/>
</dbReference>
<dbReference type="SUPFAM" id="SSF47336">
    <property type="entry name" value="ACP-like"/>
    <property type="match status" value="1"/>
</dbReference>
<dbReference type="AlphaFoldDB" id="A0A5C1AP97"/>
<evidence type="ECO:0000313" key="1">
    <source>
        <dbReference type="EMBL" id="QEL19572.1"/>
    </source>
</evidence>
<name>A0A5C1AP97_9BACT</name>
<dbReference type="RefSeq" id="WP_149113948.1">
    <property type="nucleotide sequence ID" value="NZ_CP042425.1"/>
</dbReference>
<proteinExistence type="predicted"/>
<protein>
    <submittedName>
        <fullName evidence="1">Uncharacterized protein</fullName>
    </submittedName>
</protein>
<dbReference type="OrthoDB" id="9804551at2"/>
<sequence length="117" mass="12960">MFLVDDSLLDFIVWLELTLHLEDCFGMRIPDDDVYEWRSMADIVTTGCRRSTEGNVAVPSPDDVWGQVVGWVSQEFGVVASDLTPATLINELNLKRRNAYVPPNGGEKDGGLSRGDS</sequence>
<gene>
    <name evidence="1" type="ORF">PX52LOC_06648</name>
</gene>
<keyword evidence="2" id="KW-1185">Reference proteome</keyword>
<dbReference type="EMBL" id="CP042425">
    <property type="protein sequence ID" value="QEL19572.1"/>
    <property type="molecule type" value="Genomic_DNA"/>
</dbReference>
<reference evidence="2" key="1">
    <citation type="submission" date="2019-08" db="EMBL/GenBank/DDBJ databases">
        <title>Limnoglobus roseus gen. nov., sp. nov., a novel freshwater planctomycete with a giant genome from the family Gemmataceae.</title>
        <authorList>
            <person name="Kulichevskaya I.S."/>
            <person name="Naumoff D.G."/>
            <person name="Miroshnikov K."/>
            <person name="Ivanova A."/>
            <person name="Philippov D.A."/>
            <person name="Hakobyan A."/>
            <person name="Rijpstra I.C."/>
            <person name="Sinninghe Damste J.S."/>
            <person name="Liesack W."/>
            <person name="Dedysh S.N."/>
        </authorList>
    </citation>
    <scope>NUCLEOTIDE SEQUENCE [LARGE SCALE GENOMIC DNA]</scope>
    <source>
        <strain evidence="2">PX52</strain>
    </source>
</reference>
<organism evidence="1 2">
    <name type="scientific">Limnoglobus roseus</name>
    <dbReference type="NCBI Taxonomy" id="2598579"/>
    <lineage>
        <taxon>Bacteria</taxon>
        <taxon>Pseudomonadati</taxon>
        <taxon>Planctomycetota</taxon>
        <taxon>Planctomycetia</taxon>
        <taxon>Gemmatales</taxon>
        <taxon>Gemmataceae</taxon>
        <taxon>Limnoglobus</taxon>
    </lineage>
</organism>
<dbReference type="KEGG" id="lrs:PX52LOC_06648"/>
<accession>A0A5C1AP97</accession>
<dbReference type="Proteomes" id="UP000324974">
    <property type="component" value="Chromosome"/>
</dbReference>
<evidence type="ECO:0000313" key="2">
    <source>
        <dbReference type="Proteomes" id="UP000324974"/>
    </source>
</evidence>